<evidence type="ECO:0000313" key="2">
    <source>
        <dbReference type="EMBL" id="KAF1084314.1"/>
    </source>
</evidence>
<feature type="transmembrane region" description="Helical" evidence="1">
    <location>
        <begin position="46"/>
        <end position="69"/>
    </location>
</feature>
<evidence type="ECO:0000256" key="1">
    <source>
        <dbReference type="SAM" id="Phobius"/>
    </source>
</evidence>
<feature type="transmembrane region" description="Helical" evidence="1">
    <location>
        <begin position="89"/>
        <end position="106"/>
    </location>
</feature>
<keyword evidence="3" id="KW-1185">Reference proteome</keyword>
<dbReference type="AlphaFoldDB" id="A0A9D3AY17"/>
<dbReference type="Proteomes" id="UP000798488">
    <property type="component" value="Unassembled WGS sequence"/>
</dbReference>
<name>A0A9D3AY17_9FIRM</name>
<feature type="transmembrane region" description="Helical" evidence="1">
    <location>
        <begin position="6"/>
        <end position="26"/>
    </location>
</feature>
<comment type="caution">
    <text evidence="2">The sequence shown here is derived from an EMBL/GenBank/DDBJ whole genome shotgun (WGS) entry which is preliminary data.</text>
</comment>
<sequence length="199" mass="22525">MLLTGLLVTLIILFPLAVYEILLILIGKNKWKFSIKQKNWWHFIHIFFATVWLGGALGTLLLVCTTTVITNQGLIHAAHLFVNFFDTYLNIPGSTGCLLTGILLALRTQWGITKYYWIMSKLIANIGIIYFGGGLINEWAHNTFELSAIDANVLNNPIYLHDRQMLIMGLLCSAIVLIFVVAISRFKPWGKRNKTAQPY</sequence>
<feature type="transmembrane region" description="Helical" evidence="1">
    <location>
        <begin position="118"/>
        <end position="136"/>
    </location>
</feature>
<proteinExistence type="predicted"/>
<dbReference type="RefSeq" id="WP_243153017.1">
    <property type="nucleotide sequence ID" value="NZ_LSRS01000005.1"/>
</dbReference>
<organism evidence="2 3">
    <name type="scientific">Sporotomaculum syntrophicum</name>
    <dbReference type="NCBI Taxonomy" id="182264"/>
    <lineage>
        <taxon>Bacteria</taxon>
        <taxon>Bacillati</taxon>
        <taxon>Bacillota</taxon>
        <taxon>Clostridia</taxon>
        <taxon>Eubacteriales</taxon>
        <taxon>Desulfallaceae</taxon>
        <taxon>Sporotomaculum</taxon>
    </lineage>
</organism>
<dbReference type="EMBL" id="LSRS01000005">
    <property type="protein sequence ID" value="KAF1084314.1"/>
    <property type="molecule type" value="Genomic_DNA"/>
</dbReference>
<accession>A0A9D3AY17</accession>
<keyword evidence="1" id="KW-1133">Transmembrane helix</keyword>
<reference evidence="2" key="1">
    <citation type="submission" date="2016-02" db="EMBL/GenBank/DDBJ databases">
        <title>Draft Genome Sequence of Sporotomaculum syntrophicum Strain FB, a Syntrophic Benzoate Degrader.</title>
        <authorList>
            <person name="Nobu M.K."/>
            <person name="Narihiro T."/>
            <person name="Qiu Y.-L."/>
            <person name="Ohashi A."/>
            <person name="Liu W.-T."/>
            <person name="Yuji S."/>
        </authorList>
    </citation>
    <scope>NUCLEOTIDE SEQUENCE</scope>
    <source>
        <strain evidence="2">FB</strain>
    </source>
</reference>
<evidence type="ECO:0008006" key="4">
    <source>
        <dbReference type="Google" id="ProtNLM"/>
    </source>
</evidence>
<protein>
    <recommendedName>
        <fullName evidence="4">DUF2269 domain-containing protein</fullName>
    </recommendedName>
</protein>
<keyword evidence="1" id="KW-0812">Transmembrane</keyword>
<gene>
    <name evidence="2" type="ORF">SPSYN_02090</name>
</gene>
<keyword evidence="1" id="KW-0472">Membrane</keyword>
<feature type="transmembrane region" description="Helical" evidence="1">
    <location>
        <begin position="165"/>
        <end position="184"/>
    </location>
</feature>
<evidence type="ECO:0000313" key="3">
    <source>
        <dbReference type="Proteomes" id="UP000798488"/>
    </source>
</evidence>